<protein>
    <recommendedName>
        <fullName evidence="4">Integral membrane protein</fullName>
    </recommendedName>
</protein>
<keyword evidence="1" id="KW-1133">Transmembrane helix</keyword>
<dbReference type="EMBL" id="JBITYG010000010">
    <property type="protein sequence ID" value="MFI9104669.1"/>
    <property type="molecule type" value="Genomic_DNA"/>
</dbReference>
<dbReference type="Proteomes" id="UP001614394">
    <property type="component" value="Unassembled WGS sequence"/>
</dbReference>
<feature type="transmembrane region" description="Helical" evidence="1">
    <location>
        <begin position="21"/>
        <end position="44"/>
    </location>
</feature>
<evidence type="ECO:0000256" key="1">
    <source>
        <dbReference type="SAM" id="Phobius"/>
    </source>
</evidence>
<feature type="transmembrane region" description="Helical" evidence="1">
    <location>
        <begin position="171"/>
        <end position="190"/>
    </location>
</feature>
<name>A0ABW8CE02_9ACTN</name>
<proteinExistence type="predicted"/>
<accession>A0ABW8CE02</accession>
<gene>
    <name evidence="2" type="ORF">ACIGXA_29565</name>
</gene>
<comment type="caution">
    <text evidence="2">The sequence shown here is derived from an EMBL/GenBank/DDBJ whole genome shotgun (WGS) entry which is preliminary data.</text>
</comment>
<feature type="transmembrane region" description="Helical" evidence="1">
    <location>
        <begin position="104"/>
        <end position="125"/>
    </location>
</feature>
<feature type="transmembrane region" description="Helical" evidence="1">
    <location>
        <begin position="131"/>
        <end position="150"/>
    </location>
</feature>
<organism evidence="2 3">
    <name type="scientific">Streptomyces fildesensis</name>
    <dbReference type="NCBI Taxonomy" id="375757"/>
    <lineage>
        <taxon>Bacteria</taxon>
        <taxon>Bacillati</taxon>
        <taxon>Actinomycetota</taxon>
        <taxon>Actinomycetes</taxon>
        <taxon>Kitasatosporales</taxon>
        <taxon>Streptomycetaceae</taxon>
        <taxon>Streptomyces</taxon>
    </lineage>
</organism>
<keyword evidence="1" id="KW-0472">Membrane</keyword>
<evidence type="ECO:0008006" key="4">
    <source>
        <dbReference type="Google" id="ProtNLM"/>
    </source>
</evidence>
<dbReference type="RefSeq" id="WP_399655238.1">
    <property type="nucleotide sequence ID" value="NZ_JBITYG010000010.1"/>
</dbReference>
<evidence type="ECO:0000313" key="2">
    <source>
        <dbReference type="EMBL" id="MFI9104669.1"/>
    </source>
</evidence>
<evidence type="ECO:0000313" key="3">
    <source>
        <dbReference type="Proteomes" id="UP001614394"/>
    </source>
</evidence>
<feature type="transmembrane region" description="Helical" evidence="1">
    <location>
        <begin position="59"/>
        <end position="92"/>
    </location>
</feature>
<sequence length="314" mass="32873">MRWIGRGGYALKAWLSTFFRGTPLFAAFLTYIAEACVGVAGFLALDPATDPRTGSEGTVSLLGCCLPLIVLPLLGLFAISGAVLHALPVLALAARAAGQQGRWWWLWCVPIAAGTGTLYTLVIASPLQDHVLWWVCMSAGALLAAWNAGFHLRRESRTGVTTGRGRIGFRTFMAGSLSVALLLAGSAVAYSTGLVTRYEPPVLSVAAIAGTWTDGNGGTAVLTADGGAVLTGIVVDDGFGDFPGALAQTICAGRGTWAYRPDPDVWKQRVVINGPGCGDLQPFEVGGRTGQPQLFFFVGDPDSPVRYGLTKQAG</sequence>
<keyword evidence="1" id="KW-0812">Transmembrane</keyword>
<reference evidence="2 3" key="1">
    <citation type="submission" date="2024-10" db="EMBL/GenBank/DDBJ databases">
        <title>The Natural Products Discovery Center: Release of the First 8490 Sequenced Strains for Exploring Actinobacteria Biosynthetic Diversity.</title>
        <authorList>
            <person name="Kalkreuter E."/>
            <person name="Kautsar S.A."/>
            <person name="Yang D."/>
            <person name="Bader C.D."/>
            <person name="Teijaro C.N."/>
            <person name="Fluegel L."/>
            <person name="Davis C.M."/>
            <person name="Simpson J.R."/>
            <person name="Lauterbach L."/>
            <person name="Steele A.D."/>
            <person name="Gui C."/>
            <person name="Meng S."/>
            <person name="Li G."/>
            <person name="Viehrig K."/>
            <person name="Ye F."/>
            <person name="Su P."/>
            <person name="Kiefer A.F."/>
            <person name="Nichols A."/>
            <person name="Cepeda A.J."/>
            <person name="Yan W."/>
            <person name="Fan B."/>
            <person name="Jiang Y."/>
            <person name="Adhikari A."/>
            <person name="Zheng C.-J."/>
            <person name="Schuster L."/>
            <person name="Cowan T.M."/>
            <person name="Smanski M.J."/>
            <person name="Chevrette M.G."/>
            <person name="De Carvalho L.P.S."/>
            <person name="Shen B."/>
        </authorList>
    </citation>
    <scope>NUCLEOTIDE SEQUENCE [LARGE SCALE GENOMIC DNA]</scope>
    <source>
        <strain evidence="2 3">NPDC053399</strain>
    </source>
</reference>
<keyword evidence="3" id="KW-1185">Reference proteome</keyword>